<proteinExistence type="predicted"/>
<protein>
    <submittedName>
        <fullName evidence="2">Protein IscX</fullName>
    </submittedName>
</protein>
<gene>
    <name evidence="2" type="ORF">STAS_05240</name>
</gene>
<dbReference type="Proteomes" id="UP000325081">
    <property type="component" value="Unassembled WGS sequence"/>
</dbReference>
<feature type="compositionally biased region" description="Basic residues" evidence="1">
    <location>
        <begin position="1"/>
        <end position="11"/>
    </location>
</feature>
<evidence type="ECO:0000256" key="1">
    <source>
        <dbReference type="SAM" id="MobiDB-lite"/>
    </source>
</evidence>
<comment type="caution">
    <text evidence="2">The sequence shown here is derived from an EMBL/GenBank/DDBJ whole genome shotgun (WGS) entry which is preliminary data.</text>
</comment>
<keyword evidence="3" id="KW-1185">Reference proteome</keyword>
<evidence type="ECO:0000313" key="2">
    <source>
        <dbReference type="EMBL" id="GER29381.1"/>
    </source>
</evidence>
<feature type="region of interest" description="Disordered" evidence="1">
    <location>
        <begin position="1"/>
        <end position="24"/>
    </location>
</feature>
<reference evidence="3" key="1">
    <citation type="journal article" date="2019" name="Curr. Biol.">
        <title>Genome Sequence of Striga asiatica Provides Insight into the Evolution of Plant Parasitism.</title>
        <authorList>
            <person name="Yoshida S."/>
            <person name="Kim S."/>
            <person name="Wafula E.K."/>
            <person name="Tanskanen J."/>
            <person name="Kim Y.M."/>
            <person name="Honaas L."/>
            <person name="Yang Z."/>
            <person name="Spallek T."/>
            <person name="Conn C.E."/>
            <person name="Ichihashi Y."/>
            <person name="Cheong K."/>
            <person name="Cui S."/>
            <person name="Der J.P."/>
            <person name="Gundlach H."/>
            <person name="Jiao Y."/>
            <person name="Hori C."/>
            <person name="Ishida J.K."/>
            <person name="Kasahara H."/>
            <person name="Kiba T."/>
            <person name="Kim M.S."/>
            <person name="Koo N."/>
            <person name="Laohavisit A."/>
            <person name="Lee Y.H."/>
            <person name="Lumba S."/>
            <person name="McCourt P."/>
            <person name="Mortimer J.C."/>
            <person name="Mutuku J.M."/>
            <person name="Nomura T."/>
            <person name="Sasaki-Sekimoto Y."/>
            <person name="Seto Y."/>
            <person name="Wang Y."/>
            <person name="Wakatake T."/>
            <person name="Sakakibara H."/>
            <person name="Demura T."/>
            <person name="Yamaguchi S."/>
            <person name="Yoneyama K."/>
            <person name="Manabe R.I."/>
            <person name="Nelson D.C."/>
            <person name="Schulman A.H."/>
            <person name="Timko M.P."/>
            <person name="dePamphilis C.W."/>
            <person name="Choi D."/>
            <person name="Shirasu K."/>
        </authorList>
    </citation>
    <scope>NUCLEOTIDE SEQUENCE [LARGE SCALE GENOMIC DNA]</scope>
    <source>
        <strain evidence="3">cv. UVA1</strain>
    </source>
</reference>
<name>A0A5A7P9P4_STRAF</name>
<dbReference type="EMBL" id="BKCP01003780">
    <property type="protein sequence ID" value="GER29381.1"/>
    <property type="molecule type" value="Genomic_DNA"/>
</dbReference>
<organism evidence="2 3">
    <name type="scientific">Striga asiatica</name>
    <name type="common">Asiatic witchweed</name>
    <name type="synonym">Buchnera asiatica</name>
    <dbReference type="NCBI Taxonomy" id="4170"/>
    <lineage>
        <taxon>Eukaryota</taxon>
        <taxon>Viridiplantae</taxon>
        <taxon>Streptophyta</taxon>
        <taxon>Embryophyta</taxon>
        <taxon>Tracheophyta</taxon>
        <taxon>Spermatophyta</taxon>
        <taxon>Magnoliopsida</taxon>
        <taxon>eudicotyledons</taxon>
        <taxon>Gunneridae</taxon>
        <taxon>Pentapetalae</taxon>
        <taxon>asterids</taxon>
        <taxon>lamiids</taxon>
        <taxon>Lamiales</taxon>
        <taxon>Orobanchaceae</taxon>
        <taxon>Buchnereae</taxon>
        <taxon>Striga</taxon>
    </lineage>
</organism>
<evidence type="ECO:0000313" key="3">
    <source>
        <dbReference type="Proteomes" id="UP000325081"/>
    </source>
</evidence>
<sequence>MRNHINRKGHYTRGEVGRIAEEKGGGEIRVRQEVEGGDKEPIVQVTTTSDDTGAELNHIIWILNLARKEEWKEVIYWTNSRIIAEALNNLRTLVDPENSQFTNVRRESLGMGRGERIIVITHLLHQHPAVVLIINGPQRLGPTKIPRGTTTQRAAPLGQLDVFPYFFHRVTIHAFFKSQAQTQTGPIGSPFDVRAV</sequence>
<feature type="compositionally biased region" description="Basic and acidic residues" evidence="1">
    <location>
        <begin position="12"/>
        <end position="24"/>
    </location>
</feature>
<accession>A0A5A7P9P4</accession>
<dbReference type="AlphaFoldDB" id="A0A5A7P9P4"/>